<evidence type="ECO:0000313" key="4">
    <source>
        <dbReference type="EMBL" id="KAF2672361.1"/>
    </source>
</evidence>
<sequence>MLNFYCFIFLLAALAVNGTLAPCQTNTKGKYPKNPGCSPSKVSKAIQAAECSYNTRVSGKQTFAIFHVDHKYDKSHGAPYGTCEAYTCAAPRDSDLVDDKDSWTFFWSQNGKQAGVGTGCIRDPKDGTSTFTTLRSCCCSPLVPLLQFTVVPLMLPVLLSLSLLPAVTYQQSSYVSFQNPYYIGGGWEGGYTHNEVWLLGSTQNIQWNTSLTTYNITLWQQNLTAPRATPAETPVLMITDFEPGVNHSMNWIVDHYDLPLEDSPVFKLWLNFSTTNGYTSPYFNITRNASEVTQSTISSSLVSTSSSTSSTTMMPTSKPVNAGLDVSTRLGLGIGLGIGIPFVMLLCIVTGIVFWMLRKKSMKNMGTEEAWLDNQPGNPGLSAFKYVDPIYEAPNDHESYQLGQPSSPAELADQRSEH</sequence>
<keyword evidence="2" id="KW-0472">Membrane</keyword>
<accession>A0A6A6ULH1</accession>
<keyword evidence="3" id="KW-0732">Signal</keyword>
<dbReference type="Proteomes" id="UP000799302">
    <property type="component" value="Unassembled WGS sequence"/>
</dbReference>
<evidence type="ECO:0008006" key="6">
    <source>
        <dbReference type="Google" id="ProtNLM"/>
    </source>
</evidence>
<feature type="region of interest" description="Disordered" evidence="1">
    <location>
        <begin position="395"/>
        <end position="418"/>
    </location>
</feature>
<keyword evidence="5" id="KW-1185">Reference proteome</keyword>
<keyword evidence="2" id="KW-0812">Transmembrane</keyword>
<organism evidence="4 5">
    <name type="scientific">Microthyrium microscopicum</name>
    <dbReference type="NCBI Taxonomy" id="703497"/>
    <lineage>
        <taxon>Eukaryota</taxon>
        <taxon>Fungi</taxon>
        <taxon>Dikarya</taxon>
        <taxon>Ascomycota</taxon>
        <taxon>Pezizomycotina</taxon>
        <taxon>Dothideomycetes</taxon>
        <taxon>Dothideomycetes incertae sedis</taxon>
        <taxon>Microthyriales</taxon>
        <taxon>Microthyriaceae</taxon>
        <taxon>Microthyrium</taxon>
    </lineage>
</organism>
<gene>
    <name evidence="4" type="ORF">BT63DRAFT_438172</name>
</gene>
<feature type="chain" id="PRO_5025337382" description="Mid2 domain-containing protein" evidence="3">
    <location>
        <begin position="22"/>
        <end position="418"/>
    </location>
</feature>
<protein>
    <recommendedName>
        <fullName evidence="6">Mid2 domain-containing protein</fullName>
    </recommendedName>
</protein>
<dbReference type="OrthoDB" id="160054at2759"/>
<name>A0A6A6ULH1_9PEZI</name>
<dbReference type="PANTHER" id="PTHR35396:SF1">
    <property type="entry name" value="SMALL SECRETED PROTEIN"/>
    <property type="match status" value="1"/>
</dbReference>
<evidence type="ECO:0000313" key="5">
    <source>
        <dbReference type="Proteomes" id="UP000799302"/>
    </source>
</evidence>
<dbReference type="EMBL" id="MU004232">
    <property type="protein sequence ID" value="KAF2672361.1"/>
    <property type="molecule type" value="Genomic_DNA"/>
</dbReference>
<dbReference type="PANTHER" id="PTHR35396">
    <property type="entry name" value="SMALL SECRETED PROTEIN"/>
    <property type="match status" value="1"/>
</dbReference>
<proteinExistence type="predicted"/>
<keyword evidence="2" id="KW-1133">Transmembrane helix</keyword>
<feature type="transmembrane region" description="Helical" evidence="2">
    <location>
        <begin position="330"/>
        <end position="357"/>
    </location>
</feature>
<dbReference type="AlphaFoldDB" id="A0A6A6ULH1"/>
<feature type="signal peptide" evidence="3">
    <location>
        <begin position="1"/>
        <end position="21"/>
    </location>
</feature>
<evidence type="ECO:0000256" key="2">
    <source>
        <dbReference type="SAM" id="Phobius"/>
    </source>
</evidence>
<reference evidence="4" key="1">
    <citation type="journal article" date="2020" name="Stud. Mycol.">
        <title>101 Dothideomycetes genomes: a test case for predicting lifestyles and emergence of pathogens.</title>
        <authorList>
            <person name="Haridas S."/>
            <person name="Albert R."/>
            <person name="Binder M."/>
            <person name="Bloem J."/>
            <person name="Labutti K."/>
            <person name="Salamov A."/>
            <person name="Andreopoulos B."/>
            <person name="Baker S."/>
            <person name="Barry K."/>
            <person name="Bills G."/>
            <person name="Bluhm B."/>
            <person name="Cannon C."/>
            <person name="Castanera R."/>
            <person name="Culley D."/>
            <person name="Daum C."/>
            <person name="Ezra D."/>
            <person name="Gonzalez J."/>
            <person name="Henrissat B."/>
            <person name="Kuo A."/>
            <person name="Liang C."/>
            <person name="Lipzen A."/>
            <person name="Lutzoni F."/>
            <person name="Magnuson J."/>
            <person name="Mondo S."/>
            <person name="Nolan M."/>
            <person name="Ohm R."/>
            <person name="Pangilinan J."/>
            <person name="Park H.-J."/>
            <person name="Ramirez L."/>
            <person name="Alfaro M."/>
            <person name="Sun H."/>
            <person name="Tritt A."/>
            <person name="Yoshinaga Y."/>
            <person name="Zwiers L.-H."/>
            <person name="Turgeon B."/>
            <person name="Goodwin S."/>
            <person name="Spatafora J."/>
            <person name="Crous P."/>
            <person name="Grigoriev I."/>
        </authorList>
    </citation>
    <scope>NUCLEOTIDE SEQUENCE</scope>
    <source>
        <strain evidence="4">CBS 115976</strain>
    </source>
</reference>
<evidence type="ECO:0000256" key="1">
    <source>
        <dbReference type="SAM" id="MobiDB-lite"/>
    </source>
</evidence>
<evidence type="ECO:0000256" key="3">
    <source>
        <dbReference type="SAM" id="SignalP"/>
    </source>
</evidence>